<evidence type="ECO:0000259" key="1">
    <source>
        <dbReference type="PROSITE" id="PS51819"/>
    </source>
</evidence>
<feature type="domain" description="VOC" evidence="1">
    <location>
        <begin position="1"/>
        <end position="118"/>
    </location>
</feature>
<dbReference type="InterPro" id="IPR004360">
    <property type="entry name" value="Glyas_Fos-R_dOase_dom"/>
</dbReference>
<dbReference type="SUPFAM" id="SSF54593">
    <property type="entry name" value="Glyoxalase/Bleomycin resistance protein/Dihydroxybiphenyl dioxygenase"/>
    <property type="match status" value="1"/>
</dbReference>
<dbReference type="PROSITE" id="PS51819">
    <property type="entry name" value="VOC"/>
    <property type="match status" value="1"/>
</dbReference>
<dbReference type="EMBL" id="JBHTKA010000001">
    <property type="protein sequence ID" value="MFD0998814.1"/>
    <property type="molecule type" value="Genomic_DNA"/>
</dbReference>
<name>A0ABW3JZ54_9BACT</name>
<evidence type="ECO:0000313" key="2">
    <source>
        <dbReference type="EMBL" id="MFD0998814.1"/>
    </source>
</evidence>
<dbReference type="InterPro" id="IPR037523">
    <property type="entry name" value="VOC_core"/>
</dbReference>
<dbReference type="InterPro" id="IPR029068">
    <property type="entry name" value="Glyas_Bleomycin-R_OHBP_Dase"/>
</dbReference>
<keyword evidence="3" id="KW-1185">Reference proteome</keyword>
<organism evidence="2 3">
    <name type="scientific">Ohtaekwangia kribbensis</name>
    <dbReference type="NCBI Taxonomy" id="688913"/>
    <lineage>
        <taxon>Bacteria</taxon>
        <taxon>Pseudomonadati</taxon>
        <taxon>Bacteroidota</taxon>
        <taxon>Cytophagia</taxon>
        <taxon>Cytophagales</taxon>
        <taxon>Fulvivirgaceae</taxon>
        <taxon>Ohtaekwangia</taxon>
    </lineage>
</organism>
<dbReference type="Proteomes" id="UP001597112">
    <property type="component" value="Unassembled WGS sequence"/>
</dbReference>
<dbReference type="Gene3D" id="3.10.180.10">
    <property type="entry name" value="2,3-Dihydroxybiphenyl 1,2-Dioxygenase, domain 1"/>
    <property type="match status" value="1"/>
</dbReference>
<reference evidence="3" key="1">
    <citation type="journal article" date="2019" name="Int. J. Syst. Evol. Microbiol.">
        <title>The Global Catalogue of Microorganisms (GCM) 10K type strain sequencing project: providing services to taxonomists for standard genome sequencing and annotation.</title>
        <authorList>
            <consortium name="The Broad Institute Genomics Platform"/>
            <consortium name="The Broad Institute Genome Sequencing Center for Infectious Disease"/>
            <person name="Wu L."/>
            <person name="Ma J."/>
        </authorList>
    </citation>
    <scope>NUCLEOTIDE SEQUENCE [LARGE SCALE GENOMIC DNA]</scope>
    <source>
        <strain evidence="3">CCUG 58938</strain>
    </source>
</reference>
<gene>
    <name evidence="2" type="ORF">ACFQ21_05825</name>
</gene>
<evidence type="ECO:0000313" key="3">
    <source>
        <dbReference type="Proteomes" id="UP001597112"/>
    </source>
</evidence>
<dbReference type="RefSeq" id="WP_377578272.1">
    <property type="nucleotide sequence ID" value="NZ_JBHTKA010000001.1"/>
</dbReference>
<accession>A0ABW3JZ54</accession>
<dbReference type="Pfam" id="PF00903">
    <property type="entry name" value="Glyoxalase"/>
    <property type="match status" value="1"/>
</dbReference>
<comment type="caution">
    <text evidence="2">The sequence shown here is derived from an EMBL/GenBank/DDBJ whole genome shotgun (WGS) entry which is preliminary data.</text>
</comment>
<protein>
    <submittedName>
        <fullName evidence="2">VOC family protein</fullName>
    </submittedName>
</protein>
<proteinExistence type="predicted"/>
<sequence length="119" mass="13357">MIPLFRCTDMKRSVAFYTGILDFELFPGDSSEDVVVILTNEDAALMLTCLEGDQKAGIAANILVEDIDALFGKYIARGLNTSSKKESPVHQRPLDQTWGRREFYITDPDGNTLRFIQPL</sequence>